<evidence type="ECO:0000313" key="3">
    <source>
        <dbReference type="Proteomes" id="UP000298061"/>
    </source>
</evidence>
<dbReference type="OrthoDB" id="3266451at2759"/>
<name>A0A4Y9ZQ59_9AGAM</name>
<evidence type="ECO:0000313" key="2">
    <source>
        <dbReference type="EMBL" id="TFY75961.1"/>
    </source>
</evidence>
<proteinExistence type="predicted"/>
<dbReference type="Gene3D" id="3.80.10.10">
    <property type="entry name" value="Ribonuclease Inhibitor"/>
    <property type="match status" value="1"/>
</dbReference>
<dbReference type="InterPro" id="IPR036047">
    <property type="entry name" value="F-box-like_dom_sf"/>
</dbReference>
<feature type="compositionally biased region" description="Polar residues" evidence="1">
    <location>
        <begin position="12"/>
        <end position="23"/>
    </location>
</feature>
<comment type="caution">
    <text evidence="2">The sequence shown here is derived from an EMBL/GenBank/DDBJ whole genome shotgun (WGS) entry which is preliminary data.</text>
</comment>
<protein>
    <submittedName>
        <fullName evidence="2">Uncharacterized protein</fullName>
    </submittedName>
</protein>
<dbReference type="SUPFAM" id="SSF81383">
    <property type="entry name" value="F-box domain"/>
    <property type="match status" value="1"/>
</dbReference>
<gene>
    <name evidence="2" type="ORF">EWM64_g8050</name>
</gene>
<sequence length="617" mass="69049">MPIIDVNEYSPAMSSTGQGEGSLASTYDPNIIQPARQKIDDEGAARQNMLPPISNLPFEILGRIFRFHAAGEPPGDADTLGWIRATHVCRFWRDTALQYAGLWTDVTDRLGQEWAKEMLVRAKSVPISYSQRSESSTAGDPSNKAMAGPAIAEELFRIRHLSIDEPTRAMNTILKSMMASPAPILESLCLEDTNEGSDVACIFLSDIFNAHFPMLRRLELHGILILWSAPILRGLTHLYIVNTRYTAHHRFGEISDSNVTAQFFCALREMTALETVHLSFCLPEEPQDTQNIQTVMLPRVEKLTLCSPLMDECSGVLRHLEVLPSCDVTVECGQILPEPLEEIFLFVKTRAFSVAHQPPFLTMYLSTALENGSDYPDPGLQLRFWTASNIPDLAGLRRNWEDVPSTSILVERCPEGELPLELIADVSILCKSSPWDIIRNLVIGSDGKPDWTLTPEDWIYIFDRYTEVENLSVMGKVAQSLCAALGISMPLLQLREPAEGEDGRQLSEEELFLGKLRRIGFEEVDFRGDYDRGESEGEEEDHAVSTNAYSLLKTSLSRRRSASAAPLMLVITRCSIEPDQIRGLQEVAEIYWDLVEDLFSEDKSDASESDEDNSDED</sequence>
<dbReference type="AlphaFoldDB" id="A0A4Y9ZQ59"/>
<keyword evidence="3" id="KW-1185">Reference proteome</keyword>
<dbReference type="InterPro" id="IPR032675">
    <property type="entry name" value="LRR_dom_sf"/>
</dbReference>
<accession>A0A4Y9ZQ59</accession>
<dbReference type="Proteomes" id="UP000298061">
    <property type="component" value="Unassembled WGS sequence"/>
</dbReference>
<reference evidence="2 3" key="1">
    <citation type="submission" date="2019-02" db="EMBL/GenBank/DDBJ databases">
        <title>Genome sequencing of the rare red list fungi Hericium alpestre (H. flagellum).</title>
        <authorList>
            <person name="Buettner E."/>
            <person name="Kellner H."/>
        </authorList>
    </citation>
    <scope>NUCLEOTIDE SEQUENCE [LARGE SCALE GENOMIC DNA]</scope>
    <source>
        <strain evidence="2 3">DSM 108284</strain>
    </source>
</reference>
<feature type="region of interest" description="Disordered" evidence="1">
    <location>
        <begin position="1"/>
        <end position="23"/>
    </location>
</feature>
<dbReference type="EMBL" id="SFCI01001370">
    <property type="protein sequence ID" value="TFY75961.1"/>
    <property type="molecule type" value="Genomic_DNA"/>
</dbReference>
<evidence type="ECO:0000256" key="1">
    <source>
        <dbReference type="SAM" id="MobiDB-lite"/>
    </source>
</evidence>
<dbReference type="SUPFAM" id="SSF52047">
    <property type="entry name" value="RNI-like"/>
    <property type="match status" value="1"/>
</dbReference>
<organism evidence="2 3">
    <name type="scientific">Hericium alpestre</name>
    <dbReference type="NCBI Taxonomy" id="135208"/>
    <lineage>
        <taxon>Eukaryota</taxon>
        <taxon>Fungi</taxon>
        <taxon>Dikarya</taxon>
        <taxon>Basidiomycota</taxon>
        <taxon>Agaricomycotina</taxon>
        <taxon>Agaricomycetes</taxon>
        <taxon>Russulales</taxon>
        <taxon>Hericiaceae</taxon>
        <taxon>Hericium</taxon>
    </lineage>
</organism>